<keyword evidence="8" id="KW-0472">Membrane</keyword>
<evidence type="ECO:0000313" key="11">
    <source>
        <dbReference type="WBParaSite" id="HPBE_0001361301-mRNA-1"/>
    </source>
</evidence>
<dbReference type="PANTHER" id="PTHR12294">
    <property type="entry name" value="EF HAND DOMAIN FAMILY A1,A2-RELATED"/>
    <property type="match status" value="1"/>
</dbReference>
<dbReference type="GO" id="GO:0005509">
    <property type="term" value="F:calcium ion binding"/>
    <property type="evidence" value="ECO:0007669"/>
    <property type="project" value="InterPro"/>
</dbReference>
<dbReference type="InterPro" id="IPR002048">
    <property type="entry name" value="EF_hand_dom"/>
</dbReference>
<evidence type="ECO:0000256" key="5">
    <source>
        <dbReference type="ARBA" id="ARBA00022837"/>
    </source>
</evidence>
<accession>A0A183FYA7</accession>
<evidence type="ECO:0000256" key="7">
    <source>
        <dbReference type="ARBA" id="ARBA00023128"/>
    </source>
</evidence>
<dbReference type="WBParaSite" id="HPBE_0001361301-mRNA-1">
    <property type="protein sequence ID" value="HPBE_0001361301-mRNA-1"/>
    <property type="gene ID" value="HPBE_0001361301"/>
</dbReference>
<dbReference type="GO" id="GO:0051560">
    <property type="term" value="P:mitochondrial calcium ion homeostasis"/>
    <property type="evidence" value="ECO:0007669"/>
    <property type="project" value="TreeGrafter"/>
</dbReference>
<dbReference type="AlphaFoldDB" id="A0A183FYA7"/>
<evidence type="ECO:0000313" key="10">
    <source>
        <dbReference type="Proteomes" id="UP000050761"/>
    </source>
</evidence>
<evidence type="ECO:0000256" key="1">
    <source>
        <dbReference type="ARBA" id="ARBA00004273"/>
    </source>
</evidence>
<evidence type="ECO:0000259" key="9">
    <source>
        <dbReference type="PROSITE" id="PS50222"/>
    </source>
</evidence>
<dbReference type="GO" id="GO:0036444">
    <property type="term" value="P:calcium import into the mitochondrion"/>
    <property type="evidence" value="ECO:0007669"/>
    <property type="project" value="TreeGrafter"/>
</dbReference>
<sequence>LKEKELRKVLDSTPSFRSGNKALFRSLDQNGIISYSEYIFLLTLMTKSKSSFKIAFLMFDKDDNERIDRDEFLLKSEEEVKKQDTTLLLHFFGIKGNKKLSFEEFRNFYQNLQEEIMEIEFHEFARGKSTISPMDFARLVLRYTVVHKDDYHKYINRVKERSSPDDMGVSLRQWAGFSLFLNNLEEFSTAVRLYANADMPVSPPEFSRAVQTTIGEPLDPYVVSLIYRIFDANDDQTLSYPEFLAVMNDRLHRGLKGRLDKPWGWGPFKKCVINELSRY</sequence>
<feature type="domain" description="EF-hand" evidence="9">
    <location>
        <begin position="47"/>
        <end position="82"/>
    </location>
</feature>
<keyword evidence="3" id="KW-0677">Repeat</keyword>
<dbReference type="InterPro" id="IPR039800">
    <property type="entry name" value="MICU1/2/3"/>
</dbReference>
<dbReference type="CDD" id="cd15900">
    <property type="entry name" value="EFh_MICU"/>
    <property type="match status" value="1"/>
</dbReference>
<organism evidence="10 11">
    <name type="scientific">Heligmosomoides polygyrus</name>
    <name type="common">Parasitic roundworm</name>
    <dbReference type="NCBI Taxonomy" id="6339"/>
    <lineage>
        <taxon>Eukaryota</taxon>
        <taxon>Metazoa</taxon>
        <taxon>Ecdysozoa</taxon>
        <taxon>Nematoda</taxon>
        <taxon>Chromadorea</taxon>
        <taxon>Rhabditida</taxon>
        <taxon>Rhabditina</taxon>
        <taxon>Rhabditomorpha</taxon>
        <taxon>Strongyloidea</taxon>
        <taxon>Heligmosomidae</taxon>
        <taxon>Heligmosomoides</taxon>
    </lineage>
</organism>
<keyword evidence="6" id="KW-0809">Transit peptide</keyword>
<proteinExistence type="predicted"/>
<keyword evidence="7" id="KW-0496">Mitochondrion</keyword>
<dbReference type="GO" id="GO:1990246">
    <property type="term" value="C:uniplex complex"/>
    <property type="evidence" value="ECO:0007669"/>
    <property type="project" value="TreeGrafter"/>
</dbReference>
<evidence type="ECO:0000256" key="2">
    <source>
        <dbReference type="ARBA" id="ARBA00004569"/>
    </source>
</evidence>
<keyword evidence="4" id="KW-0999">Mitochondrion inner membrane</keyword>
<dbReference type="InterPro" id="IPR011992">
    <property type="entry name" value="EF-hand-dom_pair"/>
</dbReference>
<evidence type="ECO:0000256" key="6">
    <source>
        <dbReference type="ARBA" id="ARBA00022946"/>
    </source>
</evidence>
<keyword evidence="10" id="KW-1185">Reference proteome</keyword>
<evidence type="ECO:0000256" key="3">
    <source>
        <dbReference type="ARBA" id="ARBA00022737"/>
    </source>
</evidence>
<comment type="subcellular location">
    <subcellularLocation>
        <location evidence="1">Mitochondrion inner membrane</location>
    </subcellularLocation>
    <subcellularLocation>
        <location evidence="2">Mitochondrion intermembrane space</location>
    </subcellularLocation>
</comment>
<evidence type="ECO:0000256" key="4">
    <source>
        <dbReference type="ARBA" id="ARBA00022792"/>
    </source>
</evidence>
<dbReference type="Gene3D" id="1.10.238.10">
    <property type="entry name" value="EF-hand"/>
    <property type="match status" value="2"/>
</dbReference>
<reference evidence="11" key="1">
    <citation type="submission" date="2019-09" db="UniProtKB">
        <authorList>
            <consortium name="WormBaseParasite"/>
        </authorList>
    </citation>
    <scope>IDENTIFICATION</scope>
</reference>
<dbReference type="PANTHER" id="PTHR12294:SF13">
    <property type="entry name" value="MITOCHONDRIAL CALCIUM UPTAKE 3, ISOFORM D"/>
    <property type="match status" value="1"/>
</dbReference>
<protein>
    <submittedName>
        <fullName evidence="11">EF-hand domain-containing protein</fullName>
    </submittedName>
</protein>
<dbReference type="GO" id="GO:0005758">
    <property type="term" value="C:mitochondrial intermembrane space"/>
    <property type="evidence" value="ECO:0007669"/>
    <property type="project" value="UniProtKB-SubCell"/>
</dbReference>
<keyword evidence="5" id="KW-0106">Calcium</keyword>
<name>A0A183FYA7_HELPZ</name>
<dbReference type="PROSITE" id="PS00018">
    <property type="entry name" value="EF_HAND_1"/>
    <property type="match status" value="1"/>
</dbReference>
<evidence type="ECO:0000256" key="8">
    <source>
        <dbReference type="ARBA" id="ARBA00023136"/>
    </source>
</evidence>
<dbReference type="InterPro" id="IPR018247">
    <property type="entry name" value="EF_Hand_1_Ca_BS"/>
</dbReference>
<dbReference type="Proteomes" id="UP000050761">
    <property type="component" value="Unassembled WGS sequence"/>
</dbReference>
<dbReference type="PROSITE" id="PS50222">
    <property type="entry name" value="EF_HAND_2"/>
    <property type="match status" value="1"/>
</dbReference>
<dbReference type="SUPFAM" id="SSF47473">
    <property type="entry name" value="EF-hand"/>
    <property type="match status" value="1"/>
</dbReference>